<keyword evidence="5" id="KW-0539">Nucleus</keyword>
<sequence>QKKKKSELKPWCWYCDREFEDEKVLINHQKARHFKCGTCSRKLNTAGGMVVHVLQVHKETLTT</sequence>
<evidence type="ECO:0000256" key="1">
    <source>
        <dbReference type="ARBA" id="ARBA00004123"/>
    </source>
</evidence>
<dbReference type="SMART" id="SM00355">
    <property type="entry name" value="ZnF_C2H2"/>
    <property type="match status" value="2"/>
</dbReference>
<name>A0A4P9WIA3_9FUNG</name>
<dbReference type="GO" id="GO:0008270">
    <property type="term" value="F:zinc ion binding"/>
    <property type="evidence" value="ECO:0007669"/>
    <property type="project" value="UniProtKB-KW"/>
</dbReference>
<comment type="subcellular location">
    <subcellularLocation>
        <location evidence="1">Nucleus</location>
    </subcellularLocation>
</comment>
<evidence type="ECO:0000256" key="5">
    <source>
        <dbReference type="ARBA" id="ARBA00023242"/>
    </source>
</evidence>
<dbReference type="Gene3D" id="3.30.160.60">
    <property type="entry name" value="Classic Zinc Finger"/>
    <property type="match status" value="1"/>
</dbReference>
<keyword evidence="4" id="KW-0862">Zinc</keyword>
<dbReference type="InterPro" id="IPR013087">
    <property type="entry name" value="Znf_C2H2_type"/>
</dbReference>
<dbReference type="CDD" id="cd20908">
    <property type="entry name" value="SUF4-like"/>
    <property type="match status" value="1"/>
</dbReference>
<evidence type="ECO:0000256" key="2">
    <source>
        <dbReference type="ARBA" id="ARBA00022723"/>
    </source>
</evidence>
<organism evidence="7 8">
    <name type="scientific">Blyttiomyces helicus</name>
    <dbReference type="NCBI Taxonomy" id="388810"/>
    <lineage>
        <taxon>Eukaryota</taxon>
        <taxon>Fungi</taxon>
        <taxon>Fungi incertae sedis</taxon>
        <taxon>Chytridiomycota</taxon>
        <taxon>Chytridiomycota incertae sedis</taxon>
        <taxon>Chytridiomycetes</taxon>
        <taxon>Chytridiomycetes incertae sedis</taxon>
        <taxon>Blyttiomyces</taxon>
    </lineage>
</organism>
<proteinExistence type="predicted"/>
<feature type="domain" description="C2H2-type" evidence="6">
    <location>
        <begin position="36"/>
        <end position="57"/>
    </location>
</feature>
<protein>
    <recommendedName>
        <fullName evidence="6">C2H2-type domain-containing protein</fullName>
    </recommendedName>
</protein>
<dbReference type="PROSITE" id="PS00028">
    <property type="entry name" value="ZINC_FINGER_C2H2_1"/>
    <property type="match status" value="1"/>
</dbReference>
<keyword evidence="8" id="KW-1185">Reference proteome</keyword>
<evidence type="ECO:0000259" key="6">
    <source>
        <dbReference type="PROSITE" id="PS00028"/>
    </source>
</evidence>
<reference evidence="8" key="1">
    <citation type="journal article" date="2018" name="Nat. Microbiol.">
        <title>Leveraging single-cell genomics to expand the fungal tree of life.</title>
        <authorList>
            <person name="Ahrendt S.R."/>
            <person name="Quandt C.A."/>
            <person name="Ciobanu D."/>
            <person name="Clum A."/>
            <person name="Salamov A."/>
            <person name="Andreopoulos B."/>
            <person name="Cheng J.F."/>
            <person name="Woyke T."/>
            <person name="Pelin A."/>
            <person name="Henrissat B."/>
            <person name="Reynolds N.K."/>
            <person name="Benny G.L."/>
            <person name="Smith M.E."/>
            <person name="James T.Y."/>
            <person name="Grigoriev I.V."/>
        </authorList>
    </citation>
    <scope>NUCLEOTIDE SEQUENCE [LARGE SCALE GENOMIC DNA]</scope>
</reference>
<accession>A0A4P9WIA3</accession>
<dbReference type="OrthoDB" id="1306014at2759"/>
<dbReference type="PANTHER" id="PTHR23215">
    <property type="entry name" value="ZINC FINGER PROTEIN 207"/>
    <property type="match status" value="1"/>
</dbReference>
<evidence type="ECO:0000313" key="7">
    <source>
        <dbReference type="EMBL" id="RKO91168.1"/>
    </source>
</evidence>
<dbReference type="SUPFAM" id="SSF57667">
    <property type="entry name" value="beta-beta-alpha zinc fingers"/>
    <property type="match status" value="1"/>
</dbReference>
<dbReference type="AlphaFoldDB" id="A0A4P9WIA3"/>
<evidence type="ECO:0000313" key="8">
    <source>
        <dbReference type="Proteomes" id="UP000269721"/>
    </source>
</evidence>
<dbReference type="GO" id="GO:0005634">
    <property type="term" value="C:nucleus"/>
    <property type="evidence" value="ECO:0007669"/>
    <property type="project" value="UniProtKB-SubCell"/>
</dbReference>
<evidence type="ECO:0000256" key="4">
    <source>
        <dbReference type="ARBA" id="ARBA00022833"/>
    </source>
</evidence>
<evidence type="ECO:0000256" key="3">
    <source>
        <dbReference type="ARBA" id="ARBA00022771"/>
    </source>
</evidence>
<dbReference type="PANTHER" id="PTHR23215:SF0">
    <property type="entry name" value="BUB3-INTERACTING AND GLEBS MOTIF-CONTAINING PROTEIN ZNF207"/>
    <property type="match status" value="1"/>
</dbReference>
<keyword evidence="2" id="KW-0479">Metal-binding</keyword>
<dbReference type="InterPro" id="IPR036236">
    <property type="entry name" value="Znf_C2H2_sf"/>
</dbReference>
<dbReference type="Proteomes" id="UP000269721">
    <property type="component" value="Unassembled WGS sequence"/>
</dbReference>
<gene>
    <name evidence="7" type="ORF">BDK51DRAFT_23791</name>
</gene>
<dbReference type="EMBL" id="KZ995198">
    <property type="protein sequence ID" value="RKO91168.1"/>
    <property type="molecule type" value="Genomic_DNA"/>
</dbReference>
<feature type="non-terminal residue" evidence="7">
    <location>
        <position position="1"/>
    </location>
</feature>
<keyword evidence="3" id="KW-0863">Zinc-finger</keyword>